<feature type="region of interest" description="Disordered" evidence="1">
    <location>
        <begin position="1"/>
        <end position="51"/>
    </location>
</feature>
<comment type="caution">
    <text evidence="2">The sequence shown here is derived from an EMBL/GenBank/DDBJ whole genome shotgun (WGS) entry which is preliminary data.</text>
</comment>
<protein>
    <submittedName>
        <fullName evidence="2">Uncharacterized protein</fullName>
    </submittedName>
</protein>
<organism evidence="2 3">
    <name type="scientific">Nepenthes gracilis</name>
    <name type="common">Slender pitcher plant</name>
    <dbReference type="NCBI Taxonomy" id="150966"/>
    <lineage>
        <taxon>Eukaryota</taxon>
        <taxon>Viridiplantae</taxon>
        <taxon>Streptophyta</taxon>
        <taxon>Embryophyta</taxon>
        <taxon>Tracheophyta</taxon>
        <taxon>Spermatophyta</taxon>
        <taxon>Magnoliopsida</taxon>
        <taxon>eudicotyledons</taxon>
        <taxon>Gunneridae</taxon>
        <taxon>Pentapetalae</taxon>
        <taxon>Caryophyllales</taxon>
        <taxon>Nepenthaceae</taxon>
        <taxon>Nepenthes</taxon>
    </lineage>
</organism>
<feature type="compositionally biased region" description="Low complexity" evidence="1">
    <location>
        <begin position="23"/>
        <end position="38"/>
    </location>
</feature>
<sequence>MQAERQKAAEEAIWIPGKPPAAGGVSRRSGRRGSTGLSQAPAGRPPSPWQCSGPSARFYQGVYWPAGDWRVRWHEGNRETVRRALSPPRRQLSWRWRSFQATPSRLSSMSMA</sequence>
<dbReference type="Proteomes" id="UP001279734">
    <property type="component" value="Unassembled WGS sequence"/>
</dbReference>
<evidence type="ECO:0000313" key="3">
    <source>
        <dbReference type="Proteomes" id="UP001279734"/>
    </source>
</evidence>
<name>A0AAD3SNT8_NEPGR</name>
<reference evidence="2" key="1">
    <citation type="submission" date="2023-05" db="EMBL/GenBank/DDBJ databases">
        <title>Nepenthes gracilis genome sequencing.</title>
        <authorList>
            <person name="Fukushima K."/>
        </authorList>
    </citation>
    <scope>NUCLEOTIDE SEQUENCE</scope>
    <source>
        <strain evidence="2">SING2019-196</strain>
    </source>
</reference>
<gene>
    <name evidence="2" type="ORF">Nepgr_016233</name>
</gene>
<feature type="compositionally biased region" description="Basic and acidic residues" evidence="1">
    <location>
        <begin position="1"/>
        <end position="10"/>
    </location>
</feature>
<evidence type="ECO:0000313" key="2">
    <source>
        <dbReference type="EMBL" id="GMH14392.1"/>
    </source>
</evidence>
<dbReference type="EMBL" id="BSYO01000014">
    <property type="protein sequence ID" value="GMH14392.1"/>
    <property type="molecule type" value="Genomic_DNA"/>
</dbReference>
<keyword evidence="3" id="KW-1185">Reference proteome</keyword>
<evidence type="ECO:0000256" key="1">
    <source>
        <dbReference type="SAM" id="MobiDB-lite"/>
    </source>
</evidence>
<accession>A0AAD3SNT8</accession>
<proteinExistence type="predicted"/>
<dbReference type="AlphaFoldDB" id="A0AAD3SNT8"/>